<evidence type="ECO:0000256" key="1">
    <source>
        <dbReference type="SAM" id="Phobius"/>
    </source>
</evidence>
<feature type="transmembrane region" description="Helical" evidence="1">
    <location>
        <begin position="246"/>
        <end position="264"/>
    </location>
</feature>
<organism evidence="2">
    <name type="scientific">uncultured Caudovirales phage</name>
    <dbReference type="NCBI Taxonomy" id="2100421"/>
    <lineage>
        <taxon>Viruses</taxon>
        <taxon>Duplodnaviria</taxon>
        <taxon>Heunggongvirae</taxon>
        <taxon>Uroviricota</taxon>
        <taxon>Caudoviricetes</taxon>
        <taxon>Peduoviridae</taxon>
        <taxon>Maltschvirus</taxon>
        <taxon>Maltschvirus maltsch</taxon>
    </lineage>
</organism>
<dbReference type="EMBL" id="LR796825">
    <property type="protein sequence ID" value="CAB4168356.1"/>
    <property type="molecule type" value="Genomic_DNA"/>
</dbReference>
<name>A0A6J5PEN9_9CAUD</name>
<gene>
    <name evidence="2" type="ORF">UFOVP877_2</name>
</gene>
<keyword evidence="1" id="KW-1133">Transmembrane helix</keyword>
<protein>
    <submittedName>
        <fullName evidence="2">Uncharacterized protein</fullName>
    </submittedName>
</protein>
<evidence type="ECO:0000313" key="2">
    <source>
        <dbReference type="EMBL" id="CAB4168356.1"/>
    </source>
</evidence>
<sequence length="616" mass="62000">MAINIPIISSLEGKGFEKAILQIKALETTSQKAGFIAGKAFLPAVAAMGALTVAAGYSIKAAVEDEAAQAQLARALVNVTNATDAQIASVEEQINAMQMATGVADDELRPAFASLLRGTNNVAMATDALSLAMDISAGTGQDLAGVSDALAKAYGGNFKALKQLSPEIYGMIKDGASLDDVMAALAGTFGGSAATAAGTAQGQFKRLNVALDEAKESIGKALLPAITAVLPYLIKFGTWAADHTGILLGVGTAIAAISTALIAFKAAQIIANAVTVVTTALNWSLAASAAAANTALTLGVGAAAIAAGLVVAAGAFLVYKNATKSATEETGKFKEQVGPILGPELTNVTEKVVKTGGAVDDMAAKIKKASDALKTYMVAALEDAQSALEDAQGAFNGFATSVSDGLKDAFSFKDAKDAGDETGTGFLSGLRAQVAGIQTYSKDVSTLLTLGLSQDALQSVLDAGGESGAAIAAELIKGGSKAILETNALVESSKVAAAIIGQQAAQQWYGAGVSNAQSYLQGVEAAFAEAQKRLAKKGLKIADIKGISASFSESLAGPSVTPINMARPEAGSGAPGTGGVVVNVNGVMTNAQTGQAVLDALTQYTQVYGPLNLAIR</sequence>
<reference evidence="2" key="1">
    <citation type="submission" date="2020-05" db="EMBL/GenBank/DDBJ databases">
        <authorList>
            <person name="Chiriac C."/>
            <person name="Salcher M."/>
            <person name="Ghai R."/>
            <person name="Kavagutti S V."/>
        </authorList>
    </citation>
    <scope>NUCLEOTIDE SEQUENCE</scope>
</reference>
<feature type="transmembrane region" description="Helical" evidence="1">
    <location>
        <begin position="298"/>
        <end position="319"/>
    </location>
</feature>
<proteinExistence type="predicted"/>
<keyword evidence="1" id="KW-0812">Transmembrane</keyword>
<keyword evidence="1" id="KW-0472">Membrane</keyword>
<accession>A0A6J5PEN9</accession>
<feature type="transmembrane region" description="Helical" evidence="1">
    <location>
        <begin position="271"/>
        <end position="292"/>
    </location>
</feature>